<proteinExistence type="predicted"/>
<accession>A0A0N5A5I8</accession>
<organism evidence="1 2">
    <name type="scientific">Parastrongyloides trichosuri</name>
    <name type="common">Possum-specific nematode worm</name>
    <dbReference type="NCBI Taxonomy" id="131310"/>
    <lineage>
        <taxon>Eukaryota</taxon>
        <taxon>Metazoa</taxon>
        <taxon>Ecdysozoa</taxon>
        <taxon>Nematoda</taxon>
        <taxon>Chromadorea</taxon>
        <taxon>Rhabditida</taxon>
        <taxon>Tylenchina</taxon>
        <taxon>Panagrolaimomorpha</taxon>
        <taxon>Strongyloidoidea</taxon>
        <taxon>Strongyloididae</taxon>
        <taxon>Parastrongyloides</taxon>
    </lineage>
</organism>
<evidence type="ECO:0000313" key="2">
    <source>
        <dbReference type="WBParaSite" id="PTRK_0001696900.1"/>
    </source>
</evidence>
<reference evidence="2" key="1">
    <citation type="submission" date="2017-02" db="UniProtKB">
        <authorList>
            <consortium name="WormBaseParasite"/>
        </authorList>
    </citation>
    <scope>IDENTIFICATION</scope>
</reference>
<keyword evidence="1" id="KW-1185">Reference proteome</keyword>
<dbReference type="WBParaSite" id="PTRK_0001696900.1">
    <property type="protein sequence ID" value="PTRK_0001696900.1"/>
    <property type="gene ID" value="PTRK_0001696900"/>
</dbReference>
<evidence type="ECO:0000313" key="1">
    <source>
        <dbReference type="Proteomes" id="UP000038045"/>
    </source>
</evidence>
<name>A0A0N5A5I8_PARTI</name>
<dbReference type="AlphaFoldDB" id="A0A0N5A5I8"/>
<protein>
    <submittedName>
        <fullName evidence="2">RPA_interact_N domain-containing protein</fullName>
    </submittedName>
</protein>
<dbReference type="Proteomes" id="UP000038045">
    <property type="component" value="Unplaced"/>
</dbReference>
<dbReference type="STRING" id="131310.A0A0N5A5I8"/>
<sequence length="225" mass="26632">MNHNKFKSPRLTEYKARNVGWKEGIRKECLRKIREKREEIFNSHRGINDMDENGLVYEASEHVIGDFLISNEIVETQEELNFMKRELFKELFEEDFEDCKKFDQCDIMNQARLYEKMCDEQDPNFILCLSCFKGRVTLSRISEHCVKASCKCCNFVHMFYNEEVCPDERDVNILFDTNMTMHYNTGCFGKARITSIKGNDFYGKDSSLCIKCDSCSYDIKFNFIF</sequence>